<dbReference type="PANTHER" id="PTHR39767:SF2">
    <property type="entry name" value="CHROMOSOME UNDETERMINED SCAFFOLD_1, WHOLE GENOME SHOTGUN SEQUENCE"/>
    <property type="match status" value="1"/>
</dbReference>
<protein>
    <recommendedName>
        <fullName evidence="6">Insulin-like growth factor binding protein, N-terminal</fullName>
    </recommendedName>
</protein>
<evidence type="ECO:0008006" key="6">
    <source>
        <dbReference type="Google" id="ProtNLM"/>
    </source>
</evidence>
<accession>A0A8S1JYF3</accession>
<dbReference type="NCBIfam" id="TIGR02232">
    <property type="entry name" value="myxo_disulf_rpt"/>
    <property type="match status" value="3"/>
</dbReference>
<proteinExistence type="predicted"/>
<keyword evidence="2" id="KW-0677">Repeat</keyword>
<evidence type="ECO:0000313" key="4">
    <source>
        <dbReference type="EMBL" id="CAD8046389.1"/>
    </source>
</evidence>
<reference evidence="4" key="1">
    <citation type="submission" date="2021-01" db="EMBL/GenBank/DDBJ databases">
        <authorList>
            <consortium name="Genoscope - CEA"/>
            <person name="William W."/>
        </authorList>
    </citation>
    <scope>NUCLEOTIDE SEQUENCE</scope>
</reference>
<evidence type="ECO:0000256" key="2">
    <source>
        <dbReference type="ARBA" id="ARBA00022737"/>
    </source>
</evidence>
<keyword evidence="5" id="KW-1185">Reference proteome</keyword>
<dbReference type="Pfam" id="PF13948">
    <property type="entry name" value="DUF4215"/>
    <property type="match status" value="4"/>
</dbReference>
<evidence type="ECO:0000313" key="5">
    <source>
        <dbReference type="Proteomes" id="UP000692954"/>
    </source>
</evidence>
<comment type="caution">
    <text evidence="4">The sequence shown here is derived from an EMBL/GenBank/DDBJ whole genome shotgun (WGS) entry which is preliminary data.</text>
</comment>
<dbReference type="AlphaFoldDB" id="A0A8S1JYF3"/>
<dbReference type="EMBL" id="CAJJDN010000001">
    <property type="protein sequence ID" value="CAD8046389.1"/>
    <property type="molecule type" value="Genomic_DNA"/>
</dbReference>
<dbReference type="InterPro" id="IPR011936">
    <property type="entry name" value="Myxo_disulph_rpt"/>
</dbReference>
<evidence type="ECO:0000256" key="3">
    <source>
        <dbReference type="ARBA" id="ARBA00023157"/>
    </source>
</evidence>
<keyword evidence="1" id="KW-0732">Signal</keyword>
<dbReference type="OrthoDB" id="28293at2759"/>
<evidence type="ECO:0000256" key="1">
    <source>
        <dbReference type="ARBA" id="ARBA00022729"/>
    </source>
</evidence>
<name>A0A8S1JYF3_9CILI</name>
<dbReference type="PANTHER" id="PTHR39767">
    <property type="entry name" value="CALCIUM/CALMODULIN-BINDING MEMBRANE PROTEIN PCM4-RELATED"/>
    <property type="match status" value="1"/>
</dbReference>
<dbReference type="Proteomes" id="UP000692954">
    <property type="component" value="Unassembled WGS sequence"/>
</dbReference>
<keyword evidence="3" id="KW-1015">Disulfide bond</keyword>
<organism evidence="4 5">
    <name type="scientific">Paramecium sonneborni</name>
    <dbReference type="NCBI Taxonomy" id="65129"/>
    <lineage>
        <taxon>Eukaryota</taxon>
        <taxon>Sar</taxon>
        <taxon>Alveolata</taxon>
        <taxon>Ciliophora</taxon>
        <taxon>Intramacronucleata</taxon>
        <taxon>Oligohymenophorea</taxon>
        <taxon>Peniculida</taxon>
        <taxon>Parameciidae</taxon>
        <taxon>Paramecium</taxon>
    </lineage>
</organism>
<gene>
    <name evidence="4" type="ORF">PSON_ATCC_30995.1.T0010587</name>
</gene>
<sequence>MTLISKFFILPPHSKIQVKLDFWKISNWANNETIYIYLDSHKAIEQQVGLLPTGLNICGGNDYILSIDESFSHNFENLQIIIAANIAIQGTIQGFWGIKNFRLFIQTCPAGCLICQEGDQRFDCLKWTLYTSSLTETNIELFNYEGWIVQNGQQQKTSNCQMLPMLCGPTLCGMNTIIKYDYILPPHFKLRIRFRQYFIDSWDLEHAYVIVNDQIIIDKSFQFQSSLRNYSLCGQSRFNDLSDTLDFEVSHTQELITFQLTNSLDQLFDDESFGIRDFRIYLYCQFGQFPSQQCSQFCGDNIVQETEECDDGNSIPFDGCHNCQYNCVQGCSNCIKGICLNCYEEWDYELISQQCKWIGVQSQQNQNYSCYNNGNCINQQEEQQQLYYQVCSLNCKLCYQDICLECQVGYNLLGGQCQEICGLSAISMFIYPNCQCDQNCLLCNFGMCQQCIDTYTLFDDKCLVICGDGLVTNGIEECDDKNEIPYDGCFQCIYQCSEQCSICEQGVCKDICKNGMPKIDGQCQSFCGNQIIEENEQCDDNNSIQYDGCYLCQFSCPLYCSNCDEGKCYECNQNYHYDQSSLSCYSICGDGILTSETEQCDDNNIFSGDGCSSTCQVEQDWICIYHEDYQLFILKKLIPICIN</sequence>